<dbReference type="OrthoDB" id="9786526at2"/>
<organism evidence="6 7">
    <name type="scientific">Colwellia ponticola</name>
    <dbReference type="NCBI Taxonomy" id="2304625"/>
    <lineage>
        <taxon>Bacteria</taxon>
        <taxon>Pseudomonadati</taxon>
        <taxon>Pseudomonadota</taxon>
        <taxon>Gammaproteobacteria</taxon>
        <taxon>Alteromonadales</taxon>
        <taxon>Colwelliaceae</taxon>
        <taxon>Colwellia</taxon>
    </lineage>
</organism>
<sequence>MNDANSINIRALKFFIDVYENKSFSIVARREGVSPSMISRVIQQLEASLGQQLFYRNTRAIIPTEAGRIFNDYARSMTEQLNEVRNELQDRATEPKGLIRINAPVFFGQKHIAPWLAGFLTQYPKVQVELIQTDDFINPHIDAADVIFRIGSLADSTLHARVLGVQSYHLAASPAYLIKHGTPEKPSDLTRHHCLVYSGYSGQNRWLFKSNATTWLHQAVTPTLVSNNAESLLISALNDGGLVLFPNWLIGKHLNNGTLVSLLSDYQPTIKTGPQNITAIYPNARRPPLNVRVLIDYFIKVYGTPAYWEYQT</sequence>
<dbReference type="PANTHER" id="PTHR30537">
    <property type="entry name" value="HTH-TYPE TRANSCRIPTIONAL REGULATOR"/>
    <property type="match status" value="1"/>
</dbReference>
<reference evidence="6 7" key="1">
    <citation type="submission" date="2019-05" db="EMBL/GenBank/DDBJ databases">
        <title>Colwellia ponticola sp. nov., isolated from seawater.</title>
        <authorList>
            <person name="Yoon J.-H."/>
        </authorList>
    </citation>
    <scope>NUCLEOTIDE SEQUENCE [LARGE SCALE GENOMIC DNA]</scope>
    <source>
        <strain evidence="6 7">OISW-25</strain>
    </source>
</reference>
<dbReference type="AlphaFoldDB" id="A0A8H2JIL6"/>
<dbReference type="Gene3D" id="1.10.10.10">
    <property type="entry name" value="Winged helix-like DNA-binding domain superfamily/Winged helix DNA-binding domain"/>
    <property type="match status" value="1"/>
</dbReference>
<gene>
    <name evidence="6" type="ORF">FCS21_15700</name>
</gene>
<dbReference type="Pfam" id="PF03466">
    <property type="entry name" value="LysR_substrate"/>
    <property type="match status" value="1"/>
</dbReference>
<evidence type="ECO:0000259" key="5">
    <source>
        <dbReference type="PROSITE" id="PS50931"/>
    </source>
</evidence>
<dbReference type="PROSITE" id="PS50931">
    <property type="entry name" value="HTH_LYSR"/>
    <property type="match status" value="1"/>
</dbReference>
<dbReference type="InterPro" id="IPR005119">
    <property type="entry name" value="LysR_subst-bd"/>
</dbReference>
<evidence type="ECO:0000256" key="4">
    <source>
        <dbReference type="ARBA" id="ARBA00023163"/>
    </source>
</evidence>
<protein>
    <submittedName>
        <fullName evidence="6">LysR family transcriptional regulator</fullName>
    </submittedName>
</protein>
<dbReference type="Proteomes" id="UP000307702">
    <property type="component" value="Unassembled WGS sequence"/>
</dbReference>
<dbReference type="CDD" id="cd08422">
    <property type="entry name" value="PBP2_CrgA_like"/>
    <property type="match status" value="1"/>
</dbReference>
<dbReference type="SUPFAM" id="SSF46785">
    <property type="entry name" value="Winged helix' DNA-binding domain"/>
    <property type="match status" value="1"/>
</dbReference>
<dbReference type="InterPro" id="IPR036388">
    <property type="entry name" value="WH-like_DNA-bd_sf"/>
</dbReference>
<keyword evidence="4" id="KW-0804">Transcription</keyword>
<evidence type="ECO:0000313" key="6">
    <source>
        <dbReference type="EMBL" id="TMM40995.1"/>
    </source>
</evidence>
<dbReference type="Pfam" id="PF00126">
    <property type="entry name" value="HTH_1"/>
    <property type="match status" value="1"/>
</dbReference>
<proteinExistence type="inferred from homology"/>
<keyword evidence="3" id="KW-0238">DNA-binding</keyword>
<dbReference type="InterPro" id="IPR036390">
    <property type="entry name" value="WH_DNA-bd_sf"/>
</dbReference>
<dbReference type="EMBL" id="SZVP01000035">
    <property type="protein sequence ID" value="TMM40995.1"/>
    <property type="molecule type" value="Genomic_DNA"/>
</dbReference>
<evidence type="ECO:0000313" key="7">
    <source>
        <dbReference type="Proteomes" id="UP000307702"/>
    </source>
</evidence>
<dbReference type="RefSeq" id="WP_138624473.1">
    <property type="nucleotide sequence ID" value="NZ_SZVP01000035.1"/>
</dbReference>
<comment type="similarity">
    <text evidence="1">Belongs to the LysR transcriptional regulatory family.</text>
</comment>
<dbReference type="GO" id="GO:0006351">
    <property type="term" value="P:DNA-templated transcription"/>
    <property type="evidence" value="ECO:0007669"/>
    <property type="project" value="TreeGrafter"/>
</dbReference>
<dbReference type="SUPFAM" id="SSF53850">
    <property type="entry name" value="Periplasmic binding protein-like II"/>
    <property type="match status" value="1"/>
</dbReference>
<keyword evidence="2" id="KW-0805">Transcription regulation</keyword>
<accession>A0A8H2JIL6</accession>
<feature type="domain" description="HTH lysR-type" evidence="5">
    <location>
        <begin position="7"/>
        <end position="64"/>
    </location>
</feature>
<dbReference type="GO" id="GO:0003700">
    <property type="term" value="F:DNA-binding transcription factor activity"/>
    <property type="evidence" value="ECO:0007669"/>
    <property type="project" value="InterPro"/>
</dbReference>
<name>A0A8H2JIL6_9GAMM</name>
<evidence type="ECO:0000256" key="3">
    <source>
        <dbReference type="ARBA" id="ARBA00023125"/>
    </source>
</evidence>
<evidence type="ECO:0000256" key="1">
    <source>
        <dbReference type="ARBA" id="ARBA00009437"/>
    </source>
</evidence>
<dbReference type="GO" id="GO:0043565">
    <property type="term" value="F:sequence-specific DNA binding"/>
    <property type="evidence" value="ECO:0007669"/>
    <property type="project" value="TreeGrafter"/>
</dbReference>
<dbReference type="Gene3D" id="3.40.190.290">
    <property type="match status" value="1"/>
</dbReference>
<comment type="caution">
    <text evidence="6">The sequence shown here is derived from an EMBL/GenBank/DDBJ whole genome shotgun (WGS) entry which is preliminary data.</text>
</comment>
<dbReference type="FunFam" id="1.10.10.10:FF:000001">
    <property type="entry name" value="LysR family transcriptional regulator"/>
    <property type="match status" value="1"/>
</dbReference>
<dbReference type="InterPro" id="IPR000847">
    <property type="entry name" value="LysR_HTH_N"/>
</dbReference>
<evidence type="ECO:0000256" key="2">
    <source>
        <dbReference type="ARBA" id="ARBA00023015"/>
    </source>
</evidence>
<keyword evidence="7" id="KW-1185">Reference proteome</keyword>
<dbReference type="PANTHER" id="PTHR30537:SF35">
    <property type="entry name" value="TRANSCRIPTIONAL REGULATORY PROTEIN"/>
    <property type="match status" value="1"/>
</dbReference>
<dbReference type="InterPro" id="IPR058163">
    <property type="entry name" value="LysR-type_TF_proteobact-type"/>
</dbReference>